<dbReference type="NCBIfam" id="TIGR03725">
    <property type="entry name" value="T6A_YeaZ"/>
    <property type="match status" value="1"/>
</dbReference>
<gene>
    <name evidence="2" type="ORF">C8E87_2403</name>
</gene>
<dbReference type="EMBL" id="SNWR01000001">
    <property type="protein sequence ID" value="TDO38742.1"/>
    <property type="molecule type" value="Genomic_DNA"/>
</dbReference>
<sequence>MLVLALDTATPASTAALVEVTADGLRGIAERRTVDPRAHGEKLAPEIEATLADAGVRPRDLGAIVAGLGPGPFTGLRVGLVTAASMGQALGIATYGVCSLDGLGRAAGPGRVLIATDARRREVYFATYSDGVRVLGPDVARPGDVAAAIVRAGTPARSRARNSAATDAAALAESETLEAAISLAGVDAARVASALARAEAADLIGQATARDDGVDLTGRQPETPGAGVQGLVDRVAGEGALKYGDVFGVPVEEHLLYPPGAALVALAADRVRAGAPSEILTPLYLRRPDAVEPAGRKPVLT</sequence>
<dbReference type="Pfam" id="PF00814">
    <property type="entry name" value="TsaD"/>
    <property type="match status" value="1"/>
</dbReference>
<dbReference type="InterPro" id="IPR043129">
    <property type="entry name" value="ATPase_NBD"/>
</dbReference>
<comment type="caution">
    <text evidence="2">The sequence shown here is derived from an EMBL/GenBank/DDBJ whole genome shotgun (WGS) entry which is preliminary data.</text>
</comment>
<keyword evidence="3" id="KW-1185">Reference proteome</keyword>
<name>A0A4R6JSL2_9ACTN</name>
<dbReference type="InterPro" id="IPR000905">
    <property type="entry name" value="Gcp-like_dom"/>
</dbReference>
<dbReference type="SUPFAM" id="SSF53067">
    <property type="entry name" value="Actin-like ATPase domain"/>
    <property type="match status" value="2"/>
</dbReference>
<dbReference type="Gene3D" id="3.30.420.40">
    <property type="match status" value="1"/>
</dbReference>
<dbReference type="OrthoDB" id="9809995at2"/>
<protein>
    <submittedName>
        <fullName evidence="2">tRNA threonylcarbamoyl adenosine modification protein YeaZ</fullName>
    </submittedName>
</protein>
<accession>A0A4R6JSL2</accession>
<evidence type="ECO:0000313" key="3">
    <source>
        <dbReference type="Proteomes" id="UP000294901"/>
    </source>
</evidence>
<dbReference type="GO" id="GO:0002949">
    <property type="term" value="P:tRNA threonylcarbamoyladenosine modification"/>
    <property type="evidence" value="ECO:0007669"/>
    <property type="project" value="InterPro"/>
</dbReference>
<dbReference type="AlphaFoldDB" id="A0A4R6JSL2"/>
<evidence type="ECO:0000313" key="2">
    <source>
        <dbReference type="EMBL" id="TDO38742.1"/>
    </source>
</evidence>
<reference evidence="2 3" key="1">
    <citation type="submission" date="2019-03" db="EMBL/GenBank/DDBJ databases">
        <title>Sequencing the genomes of 1000 actinobacteria strains.</title>
        <authorList>
            <person name="Klenk H.-P."/>
        </authorList>
    </citation>
    <scope>NUCLEOTIDE SEQUENCE [LARGE SCALE GENOMIC DNA]</scope>
    <source>
        <strain evidence="2 3">DSM 43805</strain>
    </source>
</reference>
<evidence type="ECO:0000259" key="1">
    <source>
        <dbReference type="Pfam" id="PF00814"/>
    </source>
</evidence>
<organism evidence="2 3">
    <name type="scientific">Paractinoplanes brasiliensis</name>
    <dbReference type="NCBI Taxonomy" id="52695"/>
    <lineage>
        <taxon>Bacteria</taxon>
        <taxon>Bacillati</taxon>
        <taxon>Actinomycetota</taxon>
        <taxon>Actinomycetes</taxon>
        <taxon>Micromonosporales</taxon>
        <taxon>Micromonosporaceae</taxon>
        <taxon>Paractinoplanes</taxon>
    </lineage>
</organism>
<dbReference type="Proteomes" id="UP000294901">
    <property type="component" value="Unassembled WGS sequence"/>
</dbReference>
<dbReference type="RefSeq" id="WP_133873176.1">
    <property type="nucleotide sequence ID" value="NZ_BOMD01000018.1"/>
</dbReference>
<proteinExistence type="predicted"/>
<feature type="domain" description="Gcp-like" evidence="1">
    <location>
        <begin position="37"/>
        <end position="194"/>
    </location>
</feature>
<dbReference type="InterPro" id="IPR022496">
    <property type="entry name" value="T6A_TsaB"/>
</dbReference>